<dbReference type="GO" id="GO:0030261">
    <property type="term" value="P:chromosome condensation"/>
    <property type="evidence" value="ECO:0007669"/>
    <property type="project" value="InterPro"/>
</dbReference>
<organism evidence="8 9">
    <name type="scientific">Candidatus Stercoripulliclostridium merdipullorum</name>
    <dbReference type="NCBI Taxonomy" id="2840952"/>
    <lineage>
        <taxon>Bacteria</taxon>
        <taxon>Bacillati</taxon>
        <taxon>Bacillota</taxon>
        <taxon>Clostridia</taxon>
        <taxon>Eubacteriales</taxon>
        <taxon>Candidatus Stercoripulliclostridium</taxon>
    </lineage>
</organism>
<dbReference type="InterPro" id="IPR036277">
    <property type="entry name" value="SMC_hinge_sf"/>
</dbReference>
<dbReference type="GO" id="GO:0006260">
    <property type="term" value="P:DNA replication"/>
    <property type="evidence" value="ECO:0007669"/>
    <property type="project" value="UniProtKB-UniRule"/>
</dbReference>
<feature type="binding site" evidence="6">
    <location>
        <begin position="32"/>
        <end position="39"/>
    </location>
    <ligand>
        <name>ATP</name>
        <dbReference type="ChEBI" id="CHEBI:30616"/>
    </ligand>
</feature>
<evidence type="ECO:0000256" key="2">
    <source>
        <dbReference type="ARBA" id="ARBA00022741"/>
    </source>
</evidence>
<comment type="function">
    <text evidence="6">Required for chromosome condensation and partitioning.</text>
</comment>
<evidence type="ECO:0000256" key="3">
    <source>
        <dbReference type="ARBA" id="ARBA00022840"/>
    </source>
</evidence>
<keyword evidence="5 6" id="KW-0238">DNA-binding</keyword>
<keyword evidence="4 6" id="KW-0175">Coiled coil</keyword>
<feature type="coiled-coil region" evidence="6">
    <location>
        <begin position="685"/>
        <end position="789"/>
    </location>
</feature>
<feature type="coiled-coil region" evidence="6">
    <location>
        <begin position="167"/>
        <end position="261"/>
    </location>
</feature>
<dbReference type="PANTHER" id="PTHR43977">
    <property type="entry name" value="STRUCTURAL MAINTENANCE OF CHROMOSOMES PROTEIN 3"/>
    <property type="match status" value="1"/>
</dbReference>
<evidence type="ECO:0000313" key="9">
    <source>
        <dbReference type="Proteomes" id="UP000886891"/>
    </source>
</evidence>
<dbReference type="InterPro" id="IPR010935">
    <property type="entry name" value="SMC_hinge"/>
</dbReference>
<dbReference type="GO" id="GO:0007059">
    <property type="term" value="P:chromosome segregation"/>
    <property type="evidence" value="ECO:0007669"/>
    <property type="project" value="UniProtKB-UniRule"/>
</dbReference>
<comment type="domain">
    <text evidence="6">Contains large globular domains required for ATP hydrolysis at each terminus and a third globular domain forming a flexible hinge near the middle of the molecule. These domains are separated by coiled-coil structures.</text>
</comment>
<dbReference type="Gene3D" id="3.40.50.300">
    <property type="entry name" value="P-loop containing nucleotide triphosphate hydrolases"/>
    <property type="match status" value="2"/>
</dbReference>
<evidence type="ECO:0000256" key="5">
    <source>
        <dbReference type="ARBA" id="ARBA00023125"/>
    </source>
</evidence>
<dbReference type="InterPro" id="IPR011890">
    <property type="entry name" value="SMC_prok"/>
</dbReference>
<reference evidence="8" key="2">
    <citation type="journal article" date="2021" name="PeerJ">
        <title>Extensive microbial diversity within the chicken gut microbiome revealed by metagenomics and culture.</title>
        <authorList>
            <person name="Gilroy R."/>
            <person name="Ravi A."/>
            <person name="Getino M."/>
            <person name="Pursley I."/>
            <person name="Horton D.L."/>
            <person name="Alikhan N.F."/>
            <person name="Baker D."/>
            <person name="Gharbi K."/>
            <person name="Hall N."/>
            <person name="Watson M."/>
            <person name="Adriaenssens E.M."/>
            <person name="Foster-Nyarko E."/>
            <person name="Jarju S."/>
            <person name="Secka A."/>
            <person name="Antonio M."/>
            <person name="Oren A."/>
            <person name="Chaudhuri R.R."/>
            <person name="La Ragione R."/>
            <person name="Hildebrand F."/>
            <person name="Pallen M.J."/>
        </authorList>
    </citation>
    <scope>NUCLEOTIDE SEQUENCE</scope>
    <source>
        <strain evidence="8">23406</strain>
    </source>
</reference>
<dbReference type="AlphaFoldDB" id="A0A9D1NCM4"/>
<evidence type="ECO:0000259" key="7">
    <source>
        <dbReference type="SMART" id="SM00968"/>
    </source>
</evidence>
<dbReference type="GO" id="GO:0005524">
    <property type="term" value="F:ATP binding"/>
    <property type="evidence" value="ECO:0007669"/>
    <property type="project" value="UniProtKB-UniRule"/>
</dbReference>
<evidence type="ECO:0000256" key="4">
    <source>
        <dbReference type="ARBA" id="ARBA00023054"/>
    </source>
</evidence>
<dbReference type="InterPro" id="IPR003395">
    <property type="entry name" value="RecF/RecN/SMC_N"/>
</dbReference>
<evidence type="ECO:0000256" key="6">
    <source>
        <dbReference type="HAMAP-Rule" id="MF_01894"/>
    </source>
</evidence>
<dbReference type="EMBL" id="DVOH01000041">
    <property type="protein sequence ID" value="HIV00585.1"/>
    <property type="molecule type" value="Genomic_DNA"/>
</dbReference>
<dbReference type="HAMAP" id="MF_01894">
    <property type="entry name" value="Smc_prok"/>
    <property type="match status" value="1"/>
</dbReference>
<keyword evidence="1 6" id="KW-0963">Cytoplasm</keyword>
<dbReference type="Gene3D" id="3.30.70.1620">
    <property type="match status" value="1"/>
</dbReference>
<dbReference type="NCBIfam" id="TIGR02168">
    <property type="entry name" value="SMC_prok_B"/>
    <property type="match status" value="1"/>
</dbReference>
<keyword evidence="3 6" id="KW-0067">ATP-binding</keyword>
<dbReference type="Gene3D" id="1.20.1060.20">
    <property type="match status" value="1"/>
</dbReference>
<dbReference type="GO" id="GO:0007062">
    <property type="term" value="P:sister chromatid cohesion"/>
    <property type="evidence" value="ECO:0007669"/>
    <property type="project" value="InterPro"/>
</dbReference>
<gene>
    <name evidence="6 8" type="primary">smc</name>
    <name evidence="8" type="ORF">IAB14_05705</name>
</gene>
<comment type="subunit">
    <text evidence="6">Homodimer.</text>
</comment>
<keyword evidence="2 6" id="KW-0547">Nucleotide-binding</keyword>
<comment type="subcellular location">
    <subcellularLocation>
        <location evidence="6">Cytoplasm</location>
    </subcellularLocation>
</comment>
<feature type="domain" description="SMC hinge" evidence="7">
    <location>
        <begin position="525"/>
        <end position="643"/>
    </location>
</feature>
<dbReference type="SUPFAM" id="SSF75553">
    <property type="entry name" value="Smc hinge domain"/>
    <property type="match status" value="1"/>
</dbReference>
<comment type="similarity">
    <text evidence="6">Belongs to the SMC family.</text>
</comment>
<evidence type="ECO:0000256" key="1">
    <source>
        <dbReference type="ARBA" id="ARBA00022490"/>
    </source>
</evidence>
<reference evidence="8" key="1">
    <citation type="submission" date="2020-10" db="EMBL/GenBank/DDBJ databases">
        <authorList>
            <person name="Gilroy R."/>
        </authorList>
    </citation>
    <scope>NUCLEOTIDE SEQUENCE</scope>
    <source>
        <strain evidence="8">23406</strain>
    </source>
</reference>
<dbReference type="CDD" id="cd03278">
    <property type="entry name" value="ABC_SMC_barmotin"/>
    <property type="match status" value="1"/>
</dbReference>
<dbReference type="Pfam" id="PF02463">
    <property type="entry name" value="SMC_N"/>
    <property type="match status" value="1"/>
</dbReference>
<proteinExistence type="inferred from homology"/>
<comment type="caution">
    <text evidence="8">The sequence shown here is derived from an EMBL/GenBank/DDBJ whole genome shotgun (WGS) entry which is preliminary data.</text>
</comment>
<dbReference type="InterPro" id="IPR027417">
    <property type="entry name" value="P-loop_NTPase"/>
</dbReference>
<dbReference type="GO" id="GO:0003677">
    <property type="term" value="F:DNA binding"/>
    <property type="evidence" value="ECO:0007669"/>
    <property type="project" value="UniProtKB-UniRule"/>
</dbReference>
<dbReference type="GO" id="GO:0016887">
    <property type="term" value="F:ATP hydrolysis activity"/>
    <property type="evidence" value="ECO:0007669"/>
    <property type="project" value="InterPro"/>
</dbReference>
<protein>
    <recommendedName>
        <fullName evidence="6">Chromosome partition protein Smc</fullName>
    </recommendedName>
</protein>
<dbReference type="SMART" id="SM00968">
    <property type="entry name" value="SMC_hinge"/>
    <property type="match status" value="1"/>
</dbReference>
<name>A0A9D1NCM4_9FIRM</name>
<dbReference type="GO" id="GO:0005694">
    <property type="term" value="C:chromosome"/>
    <property type="evidence" value="ECO:0007669"/>
    <property type="project" value="InterPro"/>
</dbReference>
<dbReference type="Proteomes" id="UP000886891">
    <property type="component" value="Unassembled WGS sequence"/>
</dbReference>
<dbReference type="Pfam" id="PF06470">
    <property type="entry name" value="SMC_hinge"/>
    <property type="match status" value="1"/>
</dbReference>
<dbReference type="Gene3D" id="1.10.287.1490">
    <property type="match status" value="1"/>
</dbReference>
<sequence length="1204" mass="137066">MNLKKIELYGFKSFADKLEIEFESNITCIVGPNGCGKSNVADAVRWVLGEQSPSALRCKKMPEIIFNGTANRRSISYCEVSLYLDNEKRQYPIDFDEVVITRKLDRSGDSEYYINRNACRWRDIIDLFRDSGIGREGYSIIGQGKIEEILSAKPEARRQIFEEAAGISRHKARKIDTERRLDRTRDNISRLNDIITEISSGLEPLEHQAKVAANARELKKQLKQLEIHFFLYQCENSATEREKIRTRLNRCVADIAELEKQLSISSRDYNVTMMDITNSDIYAKGLRDKITELLLQSERVQGDSRVLAERLENLQKDAANLINERSAAEARYIDRQKEAEQKLSLYNEKNALLIEKKEALAAFQQEFDAAQAETDKQERELQKLNELRFDQKDKLSLINENRAKLELERSILTDNIAAAKEEHALKNRKLTEAEAVYRELSARYDELDAERNAKQKDKTAADANLADANAELRDTELKLRRHEDTRKELEVKKNLLESIKREHEGYQNCVRKLLVDADRDPSVRALILGSVPQVITVPRDYQIAIEAALGAATNHLITENEYDASKLIDYLRRKGYGTATFLPLTTVRANPLPVEHQRVLDEDGVVGIASELIRYDRKYHGIFSSLLGRTVIVEDKEVGIEIAKRYHYKFKIVSLDGVVFATTGSLTGGSRSVREGKLLGRDGELQEIYKRIKNVEKEIELLSEDVKEREIESKKIAEAARIIDAQLHKAEVDVKVIVEKINNAEAEVGIYRGEVGKLTQQIEEFSKRIAELNDLLKQAAKAKGDVENESVDADDFVNALRERYYAAKEKRDRMSETLSDRKIEVSTLVSESESLKSELTSISAERQMLTDTIRSLKAQYASLEERIETTKRQVDTTRFTPEQQSELDGLKGELDSLEEHKQKMQAKIAELDEAKTVLTQKINEVNEKRVREEGALERIDSDIDNMSQRINEAYGLDFEGAKQYKAETEDPEAPFVFDPSKAAAETASLRRKIERMGPVNELAEETFRSESERYADFKKQYDDLVKAEQELMQIIADLTKEMTDKFVESFKQINVNFQEVFRELFGGGQARLQLETGEGVSVLDAGIEIMAEPPGKHLTRISLMSGGERALTAIAILFAIIKLKPMPFSILDEIEAALDEANASLYAQYLRKFSSVTQFIVVTHRKPTMELADMLYGVTMQEKGVSKLVRVKLEDAVKSIEEGE</sequence>
<dbReference type="PIRSF" id="PIRSF005719">
    <property type="entry name" value="SMC"/>
    <property type="match status" value="1"/>
</dbReference>
<dbReference type="GO" id="GO:0005737">
    <property type="term" value="C:cytoplasm"/>
    <property type="evidence" value="ECO:0007669"/>
    <property type="project" value="UniProtKB-SubCell"/>
</dbReference>
<accession>A0A9D1NCM4</accession>
<dbReference type="InterPro" id="IPR024704">
    <property type="entry name" value="SMC"/>
</dbReference>
<evidence type="ECO:0000313" key="8">
    <source>
        <dbReference type="EMBL" id="HIV00585.1"/>
    </source>
</evidence>
<dbReference type="SUPFAM" id="SSF52540">
    <property type="entry name" value="P-loop containing nucleoside triphosphate hydrolases"/>
    <property type="match status" value="1"/>
</dbReference>
<feature type="coiled-coil region" evidence="6">
    <location>
        <begin position="304"/>
        <end position="502"/>
    </location>
</feature>
<feature type="coiled-coil region" evidence="6">
    <location>
        <begin position="846"/>
        <end position="928"/>
    </location>
</feature>